<protein>
    <submittedName>
        <fullName evidence="1">Uncharacterized protein</fullName>
    </submittedName>
</protein>
<reference evidence="1 2" key="1">
    <citation type="submission" date="2014-04" db="EMBL/GenBank/DDBJ databases">
        <title>Whole genome of Muricauda olearia.</title>
        <authorList>
            <person name="Zhang X.-H."/>
            <person name="Tang K."/>
        </authorList>
    </citation>
    <scope>NUCLEOTIDE SEQUENCE [LARGE SCALE GENOMIC DNA]</scope>
    <source>
        <strain evidence="1 2">Th120</strain>
    </source>
</reference>
<dbReference type="AlphaFoldDB" id="A0A444VPG6"/>
<accession>A0A444VPG6</accession>
<organism evidence="1 2">
    <name type="scientific">Flagellimonas olearia</name>
    <dbReference type="NCBI Taxonomy" id="552546"/>
    <lineage>
        <taxon>Bacteria</taxon>
        <taxon>Pseudomonadati</taxon>
        <taxon>Bacteroidota</taxon>
        <taxon>Flavobacteriia</taxon>
        <taxon>Flavobacteriales</taxon>
        <taxon>Flavobacteriaceae</taxon>
        <taxon>Flagellimonas</taxon>
    </lineage>
</organism>
<dbReference type="EMBL" id="JJMP01000001">
    <property type="protein sequence ID" value="RYC52695.1"/>
    <property type="molecule type" value="Genomic_DNA"/>
</dbReference>
<gene>
    <name evidence="1" type="ORF">DN53_00310</name>
</gene>
<comment type="caution">
    <text evidence="1">The sequence shown here is derived from an EMBL/GenBank/DDBJ whole genome shotgun (WGS) entry which is preliminary data.</text>
</comment>
<dbReference type="Proteomes" id="UP000290261">
    <property type="component" value="Unassembled WGS sequence"/>
</dbReference>
<keyword evidence="2" id="KW-1185">Reference proteome</keyword>
<sequence length="63" mass="7215">MYPFFRTKQGSSEALLGLRQQQYWMSPCGCWVMAMVNCRFRHRISVRLGVGSVKEMAMAVILG</sequence>
<proteinExistence type="predicted"/>
<evidence type="ECO:0000313" key="2">
    <source>
        <dbReference type="Proteomes" id="UP000290261"/>
    </source>
</evidence>
<name>A0A444VPG6_9FLAO</name>
<evidence type="ECO:0000313" key="1">
    <source>
        <dbReference type="EMBL" id="RYC52695.1"/>
    </source>
</evidence>